<comment type="caution">
    <text evidence="2">The sequence shown here is derived from an EMBL/GenBank/DDBJ whole genome shotgun (WGS) entry which is preliminary data.</text>
</comment>
<evidence type="ECO:0000313" key="2">
    <source>
        <dbReference type="EMBL" id="MBA2896470.1"/>
    </source>
</evidence>
<dbReference type="RefSeq" id="WP_181615135.1">
    <property type="nucleotide sequence ID" value="NZ_BAABAM010000007.1"/>
</dbReference>
<evidence type="ECO:0000259" key="1">
    <source>
        <dbReference type="Pfam" id="PF04738"/>
    </source>
</evidence>
<organism evidence="2 3">
    <name type="scientific">Nonomuraea soli</name>
    <dbReference type="NCBI Taxonomy" id="1032476"/>
    <lineage>
        <taxon>Bacteria</taxon>
        <taxon>Bacillati</taxon>
        <taxon>Actinomycetota</taxon>
        <taxon>Actinomycetes</taxon>
        <taxon>Streptosporangiales</taxon>
        <taxon>Streptosporangiaceae</taxon>
        <taxon>Nonomuraea</taxon>
    </lineage>
</organism>
<gene>
    <name evidence="2" type="ORF">HNR30_007861</name>
</gene>
<evidence type="ECO:0000313" key="3">
    <source>
        <dbReference type="Proteomes" id="UP000530928"/>
    </source>
</evidence>
<accession>A0A7W0HUU6</accession>
<reference evidence="2 3" key="1">
    <citation type="submission" date="2020-07" db="EMBL/GenBank/DDBJ databases">
        <title>Genomic Encyclopedia of Type Strains, Phase IV (KMG-IV): sequencing the most valuable type-strain genomes for metagenomic binning, comparative biology and taxonomic classification.</title>
        <authorList>
            <person name="Goeker M."/>
        </authorList>
    </citation>
    <scope>NUCLEOTIDE SEQUENCE [LARGE SCALE GENOMIC DNA]</scope>
    <source>
        <strain evidence="2 3">DSM 45533</strain>
    </source>
</reference>
<dbReference type="InterPro" id="IPR006827">
    <property type="entry name" value="Lant_deHydtase_N"/>
</dbReference>
<keyword evidence="3" id="KW-1185">Reference proteome</keyword>
<dbReference type="EMBL" id="JACDUR010000008">
    <property type="protein sequence ID" value="MBA2896470.1"/>
    <property type="molecule type" value="Genomic_DNA"/>
</dbReference>
<protein>
    <recommendedName>
        <fullName evidence="1">Lantibiotic dehydratase N-terminal domain-containing protein</fullName>
    </recommendedName>
</protein>
<dbReference type="Pfam" id="PF04738">
    <property type="entry name" value="Lant_dehydr_N"/>
    <property type="match status" value="1"/>
</dbReference>
<dbReference type="Proteomes" id="UP000530928">
    <property type="component" value="Unassembled WGS sequence"/>
</dbReference>
<dbReference type="AlphaFoldDB" id="A0A7W0HUU6"/>
<name>A0A7W0HUU6_9ACTN</name>
<proteinExistence type="predicted"/>
<sequence>MIHPAGIAGQSRHPAGHGYAVSAAVAVRVAGVPVDVLDGLRCTRTWRLAGELATALQWLREEGRALSEPLYEAIGALAGDPAKPLLVALRRTIFSGRGPGRRARSDEALRALPPHLDDRVRRWLARHDQAERLRAALAPTLDGEQRTQLARLRQAVTDGGFRHGLSLGSPVLSGRLDAWLEGPADRPPDRQELLALARYLARAAVKTSPYATFAVSGFASWTSGGPALQPPPQLAWREVAELDRAVLRPLWTALTRRPEVRDQARLRVNPTAHPAGGRIWFLGAAATEPLCSVPDTPAVRQALEWVRDRPGPALAAAPGLAPLVEAGLLELVPPFDEQSPDPLDRLGPPFEPGAAPEAVRRTLEDVLTADGGSLPDKNLFWHSAVMPAPAGSCGSTAWQPACDDLDTVRRLLGLFDSDLTVKLAAAAFFRDRYGPAAAVSALELYRDAHADGGRLRELLRDPVGAPRAAEPSPDLRTLAELRARFWELVEHDPGQVEPFAAGWPAFLRAPGSVCFYVQPVHRDDGLGLVVNTVTAGYGRGLSRLHRLVTLAGGDAPDLGELRAPQPGVLSAECRAIVGGGLNLRPPTADRALDYPFGHGDDHLPVLDPVELTVRLDPASGLLDLLDRDGARIRPVHLGMTAQHWLPPWLQFLIRAFGEPSVAMVPGWVLRPGNRLPDAGVVERHPRLDVGRVTLVRACWRLRTGDFPAPAKGQGLAGHLPELARWLDVHGIPPRFFARVVDLRHGLAVGLLGKDRKPMYVDVADPLLLTGFLRAIGEPGSLLVLEEVLPDPAHAPLYGGRRRVSEYIVQVSATDG</sequence>
<feature type="domain" description="Lantibiotic dehydratase N-terminal" evidence="1">
    <location>
        <begin position="160"/>
        <end position="308"/>
    </location>
</feature>